<evidence type="ECO:0008006" key="7">
    <source>
        <dbReference type="Google" id="ProtNLM"/>
    </source>
</evidence>
<protein>
    <recommendedName>
        <fullName evidence="7">Aspartate aminotransferase family protein</fullName>
    </recommendedName>
</protein>
<dbReference type="PROSITE" id="PS00600">
    <property type="entry name" value="AA_TRANSFER_CLASS_3"/>
    <property type="match status" value="1"/>
</dbReference>
<reference evidence="5 6" key="1">
    <citation type="submission" date="2016-10" db="EMBL/GenBank/DDBJ databases">
        <title>Pseudoalteromonas amylolytica sp. nov., isolated from the surface seawater.</title>
        <authorList>
            <person name="Wu Y.-H."/>
            <person name="Cheng H."/>
            <person name="Jin X.-B."/>
            <person name="Wang C.-S."/>
            <person name="Xu X.-W."/>
        </authorList>
    </citation>
    <scope>NUCLEOTIDE SEQUENCE [LARGE SCALE GENOMIC DNA]</scope>
    <source>
        <strain evidence="5 6">JCM 12483</strain>
    </source>
</reference>
<name>A0A1S1N6U9_9GAMM</name>
<evidence type="ECO:0000256" key="2">
    <source>
        <dbReference type="ARBA" id="ARBA00008954"/>
    </source>
</evidence>
<accession>A0A1S1N6U9</accession>
<evidence type="ECO:0000313" key="5">
    <source>
        <dbReference type="EMBL" id="OHU95194.1"/>
    </source>
</evidence>
<dbReference type="GO" id="GO:0030170">
    <property type="term" value="F:pyridoxal phosphate binding"/>
    <property type="evidence" value="ECO:0007669"/>
    <property type="project" value="InterPro"/>
</dbReference>
<dbReference type="PANTHER" id="PTHR43094">
    <property type="entry name" value="AMINOTRANSFERASE"/>
    <property type="match status" value="1"/>
</dbReference>
<dbReference type="InterPro" id="IPR015424">
    <property type="entry name" value="PyrdxlP-dep_Trfase"/>
</dbReference>
<evidence type="ECO:0000313" key="6">
    <source>
        <dbReference type="Proteomes" id="UP000180253"/>
    </source>
</evidence>
<dbReference type="PANTHER" id="PTHR43094:SF1">
    <property type="entry name" value="AMINOTRANSFERASE CLASS-III"/>
    <property type="match status" value="1"/>
</dbReference>
<dbReference type="AlphaFoldDB" id="A0A1S1N6U9"/>
<dbReference type="CDD" id="cd00610">
    <property type="entry name" value="OAT_like"/>
    <property type="match status" value="1"/>
</dbReference>
<dbReference type="STRING" id="327939.BIW53_10740"/>
<comment type="cofactor">
    <cofactor evidence="1">
        <name>pyridoxal 5'-phosphate</name>
        <dbReference type="ChEBI" id="CHEBI:597326"/>
    </cofactor>
</comment>
<dbReference type="OrthoDB" id="9801052at2"/>
<dbReference type="InterPro" id="IPR005814">
    <property type="entry name" value="Aminotrans_3"/>
</dbReference>
<comment type="caution">
    <text evidence="5">The sequence shown here is derived from an EMBL/GenBank/DDBJ whole genome shotgun (WGS) entry which is preliminary data.</text>
</comment>
<dbReference type="Pfam" id="PF00202">
    <property type="entry name" value="Aminotran_3"/>
    <property type="match status" value="1"/>
</dbReference>
<proteinExistence type="inferred from homology"/>
<comment type="similarity">
    <text evidence="2 4">Belongs to the class-III pyridoxal-phosphate-dependent aminotransferase family.</text>
</comment>
<dbReference type="SUPFAM" id="SSF53383">
    <property type="entry name" value="PLP-dependent transferases"/>
    <property type="match status" value="1"/>
</dbReference>
<evidence type="ECO:0000256" key="3">
    <source>
        <dbReference type="ARBA" id="ARBA00022898"/>
    </source>
</evidence>
<sequence>MSSPLLYPSLTSDAPYISSGDGAWLYDEQGKSYIDGSSGVMISNIGHGNEDIAQIASEQIKKVAFAYRSHFRNRHAEDLASKLVELSQDKSHVFFLNSGSEANDAAVRVAIQYWQELGYENKKFVLGRNVSNHGNTIATLSVAQNKRREEIEPLWLSVTEHKLPACYCYRCPLGKSPDSCQLECAQALEKQILELGAENVAAFVAEPITAAAGGVLIPHDGYFAQIRRICDEHNILLIVDEVVTGLGRTGTWFGMHHFNVSSDISVLGKGLNAGYTPLSAVMINQRIYDVIAAGSHNLSIGHTHSGNPLSTAIASGVVDYLVDSNMPQVVKEKGVYLRDKLDTIAAKYPYVGDVRAIGLLSAIEFVQDKQTREMFPSHVQLSKRISAAALKHGLVLYPCRGLQPGERGDAMLIAPPLNSTYEELEALFQRLDLALQEVFSELGLRL</sequence>
<dbReference type="GO" id="GO:0008483">
    <property type="term" value="F:transaminase activity"/>
    <property type="evidence" value="ECO:0007669"/>
    <property type="project" value="InterPro"/>
</dbReference>
<evidence type="ECO:0000256" key="1">
    <source>
        <dbReference type="ARBA" id="ARBA00001933"/>
    </source>
</evidence>
<keyword evidence="6" id="KW-1185">Reference proteome</keyword>
<evidence type="ECO:0000256" key="4">
    <source>
        <dbReference type="RuleBase" id="RU003560"/>
    </source>
</evidence>
<dbReference type="InterPro" id="IPR015422">
    <property type="entry name" value="PyrdxlP-dep_Trfase_small"/>
</dbReference>
<dbReference type="EMBL" id="MNAN01000031">
    <property type="protein sequence ID" value="OHU95194.1"/>
    <property type="molecule type" value="Genomic_DNA"/>
</dbReference>
<organism evidence="5 6">
    <name type="scientific">Pseudoalteromonas byunsanensis</name>
    <dbReference type="NCBI Taxonomy" id="327939"/>
    <lineage>
        <taxon>Bacteria</taxon>
        <taxon>Pseudomonadati</taxon>
        <taxon>Pseudomonadota</taxon>
        <taxon>Gammaproteobacteria</taxon>
        <taxon>Alteromonadales</taxon>
        <taxon>Pseudoalteromonadaceae</taxon>
        <taxon>Pseudoalteromonas</taxon>
    </lineage>
</organism>
<dbReference type="Proteomes" id="UP000180253">
    <property type="component" value="Unassembled WGS sequence"/>
</dbReference>
<gene>
    <name evidence="5" type="ORF">BIW53_10740</name>
</gene>
<dbReference type="InterPro" id="IPR049704">
    <property type="entry name" value="Aminotrans_3_PPA_site"/>
</dbReference>
<dbReference type="Gene3D" id="3.90.1150.10">
    <property type="entry name" value="Aspartate Aminotransferase, domain 1"/>
    <property type="match status" value="1"/>
</dbReference>
<dbReference type="InterPro" id="IPR015421">
    <property type="entry name" value="PyrdxlP-dep_Trfase_major"/>
</dbReference>
<dbReference type="Gene3D" id="3.40.640.10">
    <property type="entry name" value="Type I PLP-dependent aspartate aminotransferase-like (Major domain)"/>
    <property type="match status" value="1"/>
</dbReference>
<keyword evidence="3 4" id="KW-0663">Pyridoxal phosphate</keyword>
<dbReference type="RefSeq" id="WP_070991878.1">
    <property type="nucleotide sequence ID" value="NZ_CBCSHD010000002.1"/>
</dbReference>